<dbReference type="Gene3D" id="3.30.920.10">
    <property type="entry name" value="Frataxin/CyaY"/>
    <property type="match status" value="1"/>
</dbReference>
<keyword evidence="2" id="KW-0406">Ion transport</keyword>
<organism evidence="4 5">
    <name type="scientific">Malassezia nana</name>
    <dbReference type="NCBI Taxonomy" id="180528"/>
    <lineage>
        <taxon>Eukaryota</taxon>
        <taxon>Fungi</taxon>
        <taxon>Dikarya</taxon>
        <taxon>Basidiomycota</taxon>
        <taxon>Ustilaginomycotina</taxon>
        <taxon>Malasseziomycetes</taxon>
        <taxon>Malasseziales</taxon>
        <taxon>Malasseziaceae</taxon>
        <taxon>Malassezia</taxon>
    </lineage>
</organism>
<keyword evidence="5" id="KW-1185">Reference proteome</keyword>
<evidence type="ECO:0000256" key="2">
    <source>
        <dbReference type="ARBA" id="ARBA00022496"/>
    </source>
</evidence>
<dbReference type="Pfam" id="PF01491">
    <property type="entry name" value="Frataxin_Cyay"/>
    <property type="match status" value="1"/>
</dbReference>
<evidence type="ECO:0000313" key="4">
    <source>
        <dbReference type="EMBL" id="WFD28551.1"/>
    </source>
</evidence>
<evidence type="ECO:0000256" key="1">
    <source>
        <dbReference type="ARBA" id="ARBA00008183"/>
    </source>
</evidence>
<dbReference type="InterPro" id="IPR002908">
    <property type="entry name" value="Frataxin/CyaY"/>
</dbReference>
<dbReference type="EC" id="1.16.3.1" evidence="4"/>
<keyword evidence="3" id="KW-0408">Iron</keyword>
<keyword evidence="4" id="KW-0560">Oxidoreductase</keyword>
<dbReference type="GO" id="GO:0006826">
    <property type="term" value="P:iron ion transport"/>
    <property type="evidence" value="ECO:0007669"/>
    <property type="project" value="UniProtKB-KW"/>
</dbReference>
<dbReference type="GO" id="GO:0008198">
    <property type="term" value="F:ferrous iron binding"/>
    <property type="evidence" value="ECO:0007669"/>
    <property type="project" value="TreeGrafter"/>
</dbReference>
<evidence type="ECO:0000256" key="3">
    <source>
        <dbReference type="ARBA" id="ARBA00023004"/>
    </source>
</evidence>
<dbReference type="PROSITE" id="PS01344">
    <property type="entry name" value="FRATAXIN_1"/>
    <property type="match status" value="1"/>
</dbReference>
<protein>
    <submittedName>
        <fullName evidence="4">Ferroxidase</fullName>
        <ecNumber evidence="4">1.16.3.1</ecNumber>
    </submittedName>
</protein>
<dbReference type="PANTHER" id="PTHR16821">
    <property type="entry name" value="FRATAXIN"/>
    <property type="match status" value="1"/>
</dbReference>
<keyword evidence="2" id="KW-0410">Iron transport</keyword>
<dbReference type="PROSITE" id="PS50810">
    <property type="entry name" value="FRATAXIN_2"/>
    <property type="match status" value="1"/>
</dbReference>
<proteinExistence type="inferred from homology"/>
<dbReference type="GO" id="GO:0034986">
    <property type="term" value="F:iron chaperone activity"/>
    <property type="evidence" value="ECO:0007669"/>
    <property type="project" value="TreeGrafter"/>
</dbReference>
<dbReference type="PANTHER" id="PTHR16821:SF2">
    <property type="entry name" value="FRATAXIN, MITOCHONDRIAL"/>
    <property type="match status" value="1"/>
</dbReference>
<dbReference type="GO" id="GO:0016226">
    <property type="term" value="P:iron-sulfur cluster assembly"/>
    <property type="evidence" value="ECO:0007669"/>
    <property type="project" value="InterPro"/>
</dbReference>
<evidence type="ECO:0000313" key="5">
    <source>
        <dbReference type="Proteomes" id="UP001213623"/>
    </source>
</evidence>
<keyword evidence="2" id="KW-0813">Transport</keyword>
<reference evidence="4" key="1">
    <citation type="submission" date="2023-03" db="EMBL/GenBank/DDBJ databases">
        <title>Mating type loci evolution in Malassezia.</title>
        <authorList>
            <person name="Coelho M.A."/>
        </authorList>
    </citation>
    <scope>NUCLEOTIDE SEQUENCE</scope>
    <source>
        <strain evidence="4">CBS 9557</strain>
    </source>
</reference>
<dbReference type="AlphaFoldDB" id="A0AAF0J3U9"/>
<dbReference type="GO" id="GO:0008199">
    <property type="term" value="F:ferric iron binding"/>
    <property type="evidence" value="ECO:0007669"/>
    <property type="project" value="InterPro"/>
</dbReference>
<accession>A0AAF0J3U9</accession>
<dbReference type="InterPro" id="IPR020895">
    <property type="entry name" value="Frataxin_CS"/>
</dbReference>
<dbReference type="GO" id="GO:0051537">
    <property type="term" value="F:2 iron, 2 sulfur cluster binding"/>
    <property type="evidence" value="ECO:0007669"/>
    <property type="project" value="TreeGrafter"/>
</dbReference>
<dbReference type="SUPFAM" id="SSF55387">
    <property type="entry name" value="Frataxin/Nqo15-like"/>
    <property type="match status" value="1"/>
</dbReference>
<name>A0AAF0J3U9_9BASI</name>
<dbReference type="GO" id="GO:0006879">
    <property type="term" value="P:intracellular iron ion homeostasis"/>
    <property type="evidence" value="ECO:0007669"/>
    <property type="project" value="TreeGrafter"/>
</dbReference>
<dbReference type="GO" id="GO:0005739">
    <property type="term" value="C:mitochondrion"/>
    <property type="evidence" value="ECO:0007669"/>
    <property type="project" value="TreeGrafter"/>
</dbReference>
<dbReference type="InterPro" id="IPR036524">
    <property type="entry name" value="Frataxin/CyaY_sf"/>
</dbReference>
<comment type="similarity">
    <text evidence="1">Belongs to the frataxin family.</text>
</comment>
<gene>
    <name evidence="4" type="primary">YFH1</name>
    <name evidence="4" type="ORF">MNAN1_003564</name>
</gene>
<dbReference type="GO" id="GO:0004322">
    <property type="term" value="F:ferroxidase activity"/>
    <property type="evidence" value="ECO:0007669"/>
    <property type="project" value="UniProtKB-EC"/>
</dbReference>
<dbReference type="Proteomes" id="UP001213623">
    <property type="component" value="Chromosome 7"/>
</dbReference>
<dbReference type="EMBL" id="CP119898">
    <property type="protein sequence ID" value="WFD28551.1"/>
    <property type="molecule type" value="Genomic_DNA"/>
</dbReference>
<dbReference type="SMART" id="SM01219">
    <property type="entry name" value="Frataxin_Cyay"/>
    <property type="match status" value="1"/>
</dbReference>
<sequence>MTVYHRMVDHVLDELTAQLEELLETKDIDALEAGRGGSASDWDVEYAVRDVCSPQSGVLNLRLGSYGTYVLNKQPPTKQIWLSSPSSGPKRFDYDGAQQRWFTIKDDNLFYLDELLTEELSAVFQTTLDLAL</sequence>